<dbReference type="GO" id="GO:0004674">
    <property type="term" value="F:protein serine/threonine kinase activity"/>
    <property type="evidence" value="ECO:0007669"/>
    <property type="project" value="UniProtKB-KW"/>
</dbReference>
<feature type="binding site" evidence="7">
    <location>
        <position position="44"/>
    </location>
    <ligand>
        <name>ATP</name>
        <dbReference type="ChEBI" id="CHEBI:30616"/>
    </ligand>
</feature>
<dbReference type="GO" id="GO:0005524">
    <property type="term" value="F:ATP binding"/>
    <property type="evidence" value="ECO:0007669"/>
    <property type="project" value="UniProtKB-UniRule"/>
</dbReference>
<dbReference type="AlphaFoldDB" id="A0A8J3HYL5"/>
<dbReference type="Pfam" id="PF00069">
    <property type="entry name" value="Pkinase"/>
    <property type="match status" value="1"/>
</dbReference>
<evidence type="ECO:0000256" key="6">
    <source>
        <dbReference type="ARBA" id="ARBA00022840"/>
    </source>
</evidence>
<evidence type="ECO:0000259" key="10">
    <source>
        <dbReference type="PROSITE" id="PS50011"/>
    </source>
</evidence>
<feature type="compositionally biased region" description="Polar residues" evidence="8">
    <location>
        <begin position="474"/>
        <end position="492"/>
    </location>
</feature>
<keyword evidence="3" id="KW-0808">Transferase</keyword>
<keyword evidence="2" id="KW-0723">Serine/threonine-protein kinase</keyword>
<dbReference type="SUPFAM" id="SSF56112">
    <property type="entry name" value="Protein kinase-like (PK-like)"/>
    <property type="match status" value="1"/>
</dbReference>
<dbReference type="InterPro" id="IPR008271">
    <property type="entry name" value="Ser/Thr_kinase_AS"/>
</dbReference>
<gene>
    <name evidence="11" type="ORF">KSX_16780</name>
</gene>
<evidence type="ECO:0000256" key="4">
    <source>
        <dbReference type="ARBA" id="ARBA00022741"/>
    </source>
</evidence>
<keyword evidence="9" id="KW-0812">Transmembrane</keyword>
<sequence length="893" mass="96335">MMNAEDLIGKVLGTCTLQQLIGQGGMGAVFLAQQSRPRRQVAVKVLFPATTLNARQRAAFLERFRRETDTAASLTHPNIVPVHEYAEQDGLAYLVMPYLNGGSLRDVLEREGRLPLAQVCNYLEQLAAALEVAHERGVIHRDIKPANVMLTQEGRLVLTDFGLVKILSEEQSAQVRLTGAGAPLGTPDYMAPEQVIGTPVDTRADLYSLGCVLYHLVTGSPPFKGALPMQVAMQHLNNPPSSPCSLRPDLPASAEQVILRTLAKRPEDRYSHVQEITRAFRAALDEAGVSIGETLKVAVPQGDASFTKRGLFDPMWQKNNSSQGDNAPEQLPEQFPFPAESAWSAYAASGGNAQMPQPDQNAARNDVVAKTSMTLPSFTGLLPPEIQATPAQPTPVAPGLLSGTTNFGDSSFGLPNSFFAQNQPPQTPGVAWGQEQSPAMSQEDFSQSATPFNGTSDAAPAPSIASRSGGLLSQFATSSDSQTANGSSFSSFAQPQQEQPGEPAAPSPSLFSYAPKSKGLLSFNVSQPEQAADVPQLTFNAEQPLSQEAANPEVDQNPAIGTEWQQPAQSSTGSLSDPNGQYANQGKTGLLAPIGAVSTPGASGTTSMLRLMQPARVFKIPVAGKPGQYVTGMLPQLPANMQAELQDEEENLRQKKVRNRLKMAILIVAAAMIVFGGSLFWLVSSRNAPQTTNDDTISPSVLATSTARAKATAAVEDNILLEDSLSANIHDWPVSNGRSFKDGAYHIINLADDHPNTALLGNFTLPDSFVYTVTMNVLKDDDGAENKAYNEYGIIFRYQKIDKSKQGFYLFDIRNSNDSRKYQLWKYDERRGVARKPGRLSGRRISRASIKTSITRKIPLRSSLRKASTHSISTTKRLAMEAITLSAEVKQAC</sequence>
<evidence type="ECO:0000256" key="5">
    <source>
        <dbReference type="ARBA" id="ARBA00022777"/>
    </source>
</evidence>
<keyword evidence="6 7" id="KW-0067">ATP-binding</keyword>
<evidence type="ECO:0000256" key="1">
    <source>
        <dbReference type="ARBA" id="ARBA00012513"/>
    </source>
</evidence>
<dbReference type="Proteomes" id="UP000612362">
    <property type="component" value="Unassembled WGS sequence"/>
</dbReference>
<dbReference type="PROSITE" id="PS50011">
    <property type="entry name" value="PROTEIN_KINASE_DOM"/>
    <property type="match status" value="1"/>
</dbReference>
<organism evidence="11 12">
    <name type="scientific">Ktedonospora formicarum</name>
    <dbReference type="NCBI Taxonomy" id="2778364"/>
    <lineage>
        <taxon>Bacteria</taxon>
        <taxon>Bacillati</taxon>
        <taxon>Chloroflexota</taxon>
        <taxon>Ktedonobacteria</taxon>
        <taxon>Ktedonobacterales</taxon>
        <taxon>Ktedonobacteraceae</taxon>
        <taxon>Ktedonospora</taxon>
    </lineage>
</organism>
<proteinExistence type="predicted"/>
<keyword evidence="9" id="KW-1133">Transmembrane helix</keyword>
<protein>
    <recommendedName>
        <fullName evidence="1">non-specific serine/threonine protein kinase</fullName>
        <ecNumber evidence="1">2.7.11.1</ecNumber>
    </recommendedName>
</protein>
<name>A0A8J3HYL5_9CHLR</name>
<keyword evidence="9" id="KW-0472">Membrane</keyword>
<dbReference type="Gene3D" id="3.30.200.20">
    <property type="entry name" value="Phosphorylase Kinase, domain 1"/>
    <property type="match status" value="1"/>
</dbReference>
<keyword evidence="12" id="KW-1185">Reference proteome</keyword>
<dbReference type="InterPro" id="IPR017441">
    <property type="entry name" value="Protein_kinase_ATP_BS"/>
</dbReference>
<keyword evidence="5" id="KW-0418">Kinase</keyword>
<dbReference type="PANTHER" id="PTHR43289:SF6">
    <property type="entry name" value="SERINE_THREONINE-PROTEIN KINASE NEKL-3"/>
    <property type="match status" value="1"/>
</dbReference>
<dbReference type="InterPro" id="IPR000719">
    <property type="entry name" value="Prot_kinase_dom"/>
</dbReference>
<evidence type="ECO:0000256" key="7">
    <source>
        <dbReference type="PROSITE-ProRule" id="PRU10141"/>
    </source>
</evidence>
<dbReference type="InterPro" id="IPR011009">
    <property type="entry name" value="Kinase-like_dom_sf"/>
</dbReference>
<keyword evidence="4 7" id="KW-0547">Nucleotide-binding</keyword>
<evidence type="ECO:0000256" key="3">
    <source>
        <dbReference type="ARBA" id="ARBA00022679"/>
    </source>
</evidence>
<evidence type="ECO:0000256" key="8">
    <source>
        <dbReference type="SAM" id="MobiDB-lite"/>
    </source>
</evidence>
<evidence type="ECO:0000256" key="2">
    <source>
        <dbReference type="ARBA" id="ARBA00022527"/>
    </source>
</evidence>
<dbReference type="PROSITE" id="PS00108">
    <property type="entry name" value="PROTEIN_KINASE_ST"/>
    <property type="match status" value="1"/>
</dbReference>
<dbReference type="EMBL" id="BNJF01000001">
    <property type="protein sequence ID" value="GHO43515.1"/>
    <property type="molecule type" value="Genomic_DNA"/>
</dbReference>
<dbReference type="CDD" id="cd14014">
    <property type="entry name" value="STKc_PknB_like"/>
    <property type="match status" value="1"/>
</dbReference>
<accession>A0A8J3HYL5</accession>
<dbReference type="PROSITE" id="PS00107">
    <property type="entry name" value="PROTEIN_KINASE_ATP"/>
    <property type="match status" value="1"/>
</dbReference>
<dbReference type="EC" id="2.7.11.1" evidence="1"/>
<dbReference type="FunFam" id="1.10.510.10:FF:000021">
    <property type="entry name" value="Serine/threonine protein kinase"/>
    <property type="match status" value="1"/>
</dbReference>
<feature type="domain" description="Protein kinase" evidence="10">
    <location>
        <begin position="15"/>
        <end position="281"/>
    </location>
</feature>
<dbReference type="SMART" id="SM00220">
    <property type="entry name" value="S_TKc"/>
    <property type="match status" value="1"/>
</dbReference>
<feature type="compositionally biased region" description="Polar residues" evidence="8">
    <location>
        <begin position="434"/>
        <end position="456"/>
    </location>
</feature>
<feature type="compositionally biased region" description="Low complexity" evidence="8">
    <location>
        <begin position="493"/>
        <end position="509"/>
    </location>
</feature>
<evidence type="ECO:0000313" key="12">
    <source>
        <dbReference type="Proteomes" id="UP000612362"/>
    </source>
</evidence>
<feature type="transmembrane region" description="Helical" evidence="9">
    <location>
        <begin position="663"/>
        <end position="683"/>
    </location>
</feature>
<reference evidence="11" key="1">
    <citation type="submission" date="2020-10" db="EMBL/GenBank/DDBJ databases">
        <title>Taxonomic study of unclassified bacteria belonging to the class Ktedonobacteria.</title>
        <authorList>
            <person name="Yabe S."/>
            <person name="Wang C.M."/>
            <person name="Zheng Y."/>
            <person name="Sakai Y."/>
            <person name="Cavaletti L."/>
            <person name="Monciardini P."/>
            <person name="Donadio S."/>
        </authorList>
    </citation>
    <scope>NUCLEOTIDE SEQUENCE</scope>
    <source>
        <strain evidence="11">SOSP1-1</strain>
    </source>
</reference>
<feature type="region of interest" description="Disordered" evidence="8">
    <location>
        <begin position="379"/>
        <end position="512"/>
    </location>
</feature>
<dbReference type="Gene3D" id="1.10.510.10">
    <property type="entry name" value="Transferase(Phosphotransferase) domain 1"/>
    <property type="match status" value="1"/>
</dbReference>
<comment type="caution">
    <text evidence="11">The sequence shown here is derived from an EMBL/GenBank/DDBJ whole genome shotgun (WGS) entry which is preliminary data.</text>
</comment>
<dbReference type="PANTHER" id="PTHR43289">
    <property type="entry name" value="MITOGEN-ACTIVATED PROTEIN KINASE KINASE KINASE 20-RELATED"/>
    <property type="match status" value="1"/>
</dbReference>
<evidence type="ECO:0000256" key="9">
    <source>
        <dbReference type="SAM" id="Phobius"/>
    </source>
</evidence>
<evidence type="ECO:0000313" key="11">
    <source>
        <dbReference type="EMBL" id="GHO43515.1"/>
    </source>
</evidence>
<feature type="region of interest" description="Disordered" evidence="8">
    <location>
        <begin position="565"/>
        <end position="587"/>
    </location>
</feature>
<dbReference type="Gene3D" id="2.60.120.560">
    <property type="entry name" value="Exo-inulinase, domain 1"/>
    <property type="match status" value="1"/>
</dbReference>
<feature type="region of interest" description="Disordered" evidence="8">
    <location>
        <begin position="314"/>
        <end position="333"/>
    </location>
</feature>